<evidence type="ECO:0000313" key="1">
    <source>
        <dbReference type="EMBL" id="VFQ74295.1"/>
    </source>
</evidence>
<dbReference type="EMBL" id="OOIL02001338">
    <property type="protein sequence ID" value="VFQ74295.1"/>
    <property type="molecule type" value="Genomic_DNA"/>
</dbReference>
<organism evidence="1 2">
    <name type="scientific">Cuscuta campestris</name>
    <dbReference type="NCBI Taxonomy" id="132261"/>
    <lineage>
        <taxon>Eukaryota</taxon>
        <taxon>Viridiplantae</taxon>
        <taxon>Streptophyta</taxon>
        <taxon>Embryophyta</taxon>
        <taxon>Tracheophyta</taxon>
        <taxon>Spermatophyta</taxon>
        <taxon>Magnoliopsida</taxon>
        <taxon>eudicotyledons</taxon>
        <taxon>Gunneridae</taxon>
        <taxon>Pentapetalae</taxon>
        <taxon>asterids</taxon>
        <taxon>lamiids</taxon>
        <taxon>Solanales</taxon>
        <taxon>Convolvulaceae</taxon>
        <taxon>Cuscuteae</taxon>
        <taxon>Cuscuta</taxon>
        <taxon>Cuscuta subgen. Grammica</taxon>
        <taxon>Cuscuta sect. Cleistogrammica</taxon>
    </lineage>
</organism>
<sequence length="136" mass="15123">MVIPSWSDLVFEIPSVDGHELDILEDTTVVVSSATLWSARPATRCYRPKEAVFTVDWASLSNWAVSAFPSDHDEGGNSFVIHSSAVHSRAYMVWQAAGQGCIMMRRVGSIYRALVHKQESQARELKEWGPASICIK</sequence>
<gene>
    <name evidence="1" type="ORF">CCAM_LOCUS16071</name>
</gene>
<keyword evidence="2" id="KW-1185">Reference proteome</keyword>
<dbReference type="Proteomes" id="UP000595140">
    <property type="component" value="Unassembled WGS sequence"/>
</dbReference>
<reference evidence="1 2" key="1">
    <citation type="submission" date="2018-04" db="EMBL/GenBank/DDBJ databases">
        <authorList>
            <person name="Vogel A."/>
        </authorList>
    </citation>
    <scope>NUCLEOTIDE SEQUENCE [LARGE SCALE GENOMIC DNA]</scope>
</reference>
<accession>A0A484LCN5</accession>
<protein>
    <submittedName>
        <fullName evidence="1">Uncharacterized protein</fullName>
    </submittedName>
</protein>
<proteinExistence type="predicted"/>
<evidence type="ECO:0000313" key="2">
    <source>
        <dbReference type="Proteomes" id="UP000595140"/>
    </source>
</evidence>
<name>A0A484LCN5_9ASTE</name>
<dbReference type="AlphaFoldDB" id="A0A484LCN5"/>